<dbReference type="Gene3D" id="3.30.1520.10">
    <property type="entry name" value="Phox-like domain"/>
    <property type="match status" value="1"/>
</dbReference>
<feature type="domain" description="PX" evidence="6">
    <location>
        <begin position="596"/>
        <end position="717"/>
    </location>
</feature>
<dbReference type="GO" id="GO:0005768">
    <property type="term" value="C:endosome"/>
    <property type="evidence" value="ECO:0007669"/>
    <property type="project" value="UniProtKB-ARBA"/>
</dbReference>
<feature type="region of interest" description="Disordered" evidence="5">
    <location>
        <begin position="191"/>
        <end position="225"/>
    </location>
</feature>
<feature type="compositionally biased region" description="Acidic residues" evidence="5">
    <location>
        <begin position="193"/>
        <end position="208"/>
    </location>
</feature>
<evidence type="ECO:0000313" key="7">
    <source>
        <dbReference type="Proteomes" id="UP000504604"/>
    </source>
</evidence>
<dbReference type="InterPro" id="IPR051366">
    <property type="entry name" value="DEF8"/>
</dbReference>
<accession>A0A6I9SQ69</accession>
<gene>
    <name evidence="8" type="primary">LOC105157232</name>
</gene>
<dbReference type="PROSITE" id="PS50195">
    <property type="entry name" value="PX"/>
    <property type="match status" value="1"/>
</dbReference>
<dbReference type="CDD" id="cd06093">
    <property type="entry name" value="PX_domain"/>
    <property type="match status" value="1"/>
</dbReference>
<dbReference type="GeneID" id="105157232"/>
<organism evidence="7 8">
    <name type="scientific">Sesamum indicum</name>
    <name type="common">Oriental sesame</name>
    <name type="synonym">Sesamum orientale</name>
    <dbReference type="NCBI Taxonomy" id="4182"/>
    <lineage>
        <taxon>Eukaryota</taxon>
        <taxon>Viridiplantae</taxon>
        <taxon>Streptophyta</taxon>
        <taxon>Embryophyta</taxon>
        <taxon>Tracheophyta</taxon>
        <taxon>Spermatophyta</taxon>
        <taxon>Magnoliopsida</taxon>
        <taxon>eudicotyledons</taxon>
        <taxon>Gunneridae</taxon>
        <taxon>Pentapetalae</taxon>
        <taxon>asterids</taxon>
        <taxon>lamiids</taxon>
        <taxon>Lamiales</taxon>
        <taxon>Pedaliaceae</taxon>
        <taxon>Sesamum</taxon>
    </lineage>
</organism>
<dbReference type="PANTHER" id="PTHR12326:SF3">
    <property type="entry name" value="DIFFERENTIALLY EXPRESSED IN FDCP 8 HOMOLOG"/>
    <property type="match status" value="1"/>
</dbReference>
<dbReference type="SUPFAM" id="SSF64268">
    <property type="entry name" value="PX domain"/>
    <property type="match status" value="1"/>
</dbReference>
<dbReference type="InterPro" id="IPR025258">
    <property type="entry name" value="RH_dom"/>
</dbReference>
<dbReference type="Proteomes" id="UP000504604">
    <property type="component" value="Linkage group LG3"/>
</dbReference>
<evidence type="ECO:0000256" key="1">
    <source>
        <dbReference type="ARBA" id="ARBA00022723"/>
    </source>
</evidence>
<keyword evidence="7" id="KW-1185">Reference proteome</keyword>
<evidence type="ECO:0000259" key="6">
    <source>
        <dbReference type="PROSITE" id="PS50195"/>
    </source>
</evidence>
<proteinExistence type="predicted"/>
<evidence type="ECO:0000256" key="4">
    <source>
        <dbReference type="ARBA" id="ARBA00022833"/>
    </source>
</evidence>
<feature type="region of interest" description="Disordered" evidence="5">
    <location>
        <begin position="1"/>
        <end position="41"/>
    </location>
</feature>
<keyword evidence="4" id="KW-0862">Zinc</keyword>
<dbReference type="OrthoDB" id="1918044at2759"/>
<keyword evidence="3" id="KW-0863">Zinc-finger</keyword>
<dbReference type="KEGG" id="sind:105157232"/>
<evidence type="ECO:0000256" key="3">
    <source>
        <dbReference type="ARBA" id="ARBA00022771"/>
    </source>
</evidence>
<dbReference type="GO" id="GO:0008270">
    <property type="term" value="F:zinc ion binding"/>
    <property type="evidence" value="ECO:0007669"/>
    <property type="project" value="UniProtKB-KW"/>
</dbReference>
<dbReference type="AlphaFoldDB" id="A0A6I9SQ69"/>
<evidence type="ECO:0000313" key="8">
    <source>
        <dbReference type="RefSeq" id="XP_011071885.1"/>
    </source>
</evidence>
<dbReference type="InterPro" id="IPR001683">
    <property type="entry name" value="PX_dom"/>
</dbReference>
<dbReference type="InParanoid" id="A0A6I9SQ69"/>
<name>A0A6I9SQ69_SESIN</name>
<keyword evidence="1" id="KW-0479">Metal-binding</keyword>
<sequence length="1073" mass="118558">MINGEGAEEKPASAVASPCDPPGDQDSDGGDDLSHYSSCGGESEYERYCSASSVMGTPSFRSSSFQDSDFGSFKSFKLGGESTSFKNLGAERVLSSYQESKCGSGSSKGDEFDCDKGNGTLNLNGRMESFSVSNVDLQGNFDVDGNWGNEVVIENESKGNSEGTARVSAEFVEFGREYCYRSVEKGCDKGEGLEIDGGEDGNLLDEGDASSRYEHSEGEDSMFGYGSDDDRKIDIYYRKNAHLFHGEESGTKENQLVMNSTVAFGSNDWDDFDQESRETPIGSMVWDEIQGGRQTSLPSGISSLSFATANSVTYPNMLLEERHDEVRSTHAAPNQFPAGGQLVESNMNASSTNTNLLKLDSRFEDVKRVLVSGNQVSDMDELSEYLGLSPGHNIFPTNKDPPATEALENEELEIGETESVMKHQDTATSEITAIRHDIVLENRDLEEKKLDPLSECAVNNQNLLPTTSKEVREAKLSEDNSSFEMSSIADTTMSTTMKKNFSFAFDQIEDHFVPAKSRGFELNDFYDEIVNDMEDILLDSGDPPGSRFAHGGRIYQTQFPQPSRDGGSTASTSGTDYAYNWSQQPLKIDRIEVVGARQKKGDVSFSERLVGVQKYTVYKIRVWSGEDHWEVERRYRDFSTLYYRLKKLFADHGWILPSPWSSVGRESRKLFGNASPSVIADRSVLIQECLQSVIHAKFSSGSLNPLIGFLSPSEGMPDSPASDSNASPSPFFNRSTQMENCSTLGQTVSLVVQSRPLKSMKQMLDSQHHKCAGCHRNFDDGRTRLQEFAQTLGWGKPRLCEYSGQLFCSLCHNNDTAVLPARVLHYWDFTQYPVSQLAKSYLDSINDQPMLCVSAVNPLLFSKVPTLQHVANLRNRIRAMLPYVRCPFRRSVYKGLGSRRYLLDSNDFFALRDLINLSKGVFSALPVMVETVSRKIEEHITEQCLLCYDVGVPCSARQDCSNPLSLIFPFQEGEVGKCRSCELVFHKNCIKKIASCPCGARFKLEEMKQSADGVTRSANSNLNLLGGMAESSTGLLSGLFAKVIPGRSQILGKQDTKGVDNVILMGALPNTSL</sequence>
<keyword evidence="2" id="KW-0677">Repeat</keyword>
<evidence type="ECO:0000256" key="2">
    <source>
        <dbReference type="ARBA" id="ARBA00022737"/>
    </source>
</evidence>
<dbReference type="Pfam" id="PF13901">
    <property type="entry name" value="RH_dom"/>
    <property type="match status" value="1"/>
</dbReference>
<protein>
    <submittedName>
        <fullName evidence="8">Uncharacterized protein LOC105157232</fullName>
    </submittedName>
</protein>
<dbReference type="GO" id="GO:0016020">
    <property type="term" value="C:membrane"/>
    <property type="evidence" value="ECO:0007669"/>
    <property type="project" value="UniProtKB-ARBA"/>
</dbReference>
<dbReference type="PANTHER" id="PTHR12326">
    <property type="entry name" value="PLECKSTRIN HOMOLOGY DOMAIN CONTAINING PROTEIN"/>
    <property type="match status" value="1"/>
</dbReference>
<dbReference type="InterPro" id="IPR036871">
    <property type="entry name" value="PX_dom_sf"/>
</dbReference>
<dbReference type="RefSeq" id="XP_011071885.1">
    <property type="nucleotide sequence ID" value="XM_011073583.2"/>
</dbReference>
<dbReference type="Pfam" id="PF00787">
    <property type="entry name" value="PX"/>
    <property type="match status" value="1"/>
</dbReference>
<dbReference type="SMART" id="SM01175">
    <property type="entry name" value="DUF4206"/>
    <property type="match status" value="1"/>
</dbReference>
<dbReference type="GO" id="GO:0035091">
    <property type="term" value="F:phosphatidylinositol binding"/>
    <property type="evidence" value="ECO:0007669"/>
    <property type="project" value="InterPro"/>
</dbReference>
<feature type="compositionally biased region" description="Basic and acidic residues" evidence="5">
    <location>
        <begin position="209"/>
        <end position="218"/>
    </location>
</feature>
<evidence type="ECO:0000256" key="5">
    <source>
        <dbReference type="SAM" id="MobiDB-lite"/>
    </source>
</evidence>
<reference evidence="8" key="1">
    <citation type="submission" date="2025-08" db="UniProtKB">
        <authorList>
            <consortium name="RefSeq"/>
        </authorList>
    </citation>
    <scope>IDENTIFICATION</scope>
</reference>
<dbReference type="FunCoup" id="A0A6I9SQ69">
    <property type="interactions" value="2434"/>
</dbReference>